<feature type="transmembrane region" description="Helical" evidence="1">
    <location>
        <begin position="226"/>
        <end position="252"/>
    </location>
</feature>
<feature type="transmembrane region" description="Helical" evidence="1">
    <location>
        <begin position="45"/>
        <end position="63"/>
    </location>
</feature>
<feature type="transmembrane region" description="Helical" evidence="1">
    <location>
        <begin position="128"/>
        <end position="161"/>
    </location>
</feature>
<dbReference type="AlphaFoldDB" id="A0A0F9S8A6"/>
<gene>
    <name evidence="2" type="ORF">LCGC14_0484490</name>
</gene>
<accession>A0A0F9S8A6</accession>
<feature type="transmembrane region" description="Helical" evidence="1">
    <location>
        <begin position="173"/>
        <end position="206"/>
    </location>
</feature>
<dbReference type="EMBL" id="LAZR01000533">
    <property type="protein sequence ID" value="KKN65140.1"/>
    <property type="molecule type" value="Genomic_DNA"/>
</dbReference>
<name>A0A0F9S8A6_9ZZZZ</name>
<keyword evidence="1" id="KW-0812">Transmembrane</keyword>
<organism evidence="2">
    <name type="scientific">marine sediment metagenome</name>
    <dbReference type="NCBI Taxonomy" id="412755"/>
    <lineage>
        <taxon>unclassified sequences</taxon>
        <taxon>metagenomes</taxon>
        <taxon>ecological metagenomes</taxon>
    </lineage>
</organism>
<feature type="transmembrane region" description="Helical" evidence="1">
    <location>
        <begin position="75"/>
        <end position="93"/>
    </location>
</feature>
<protein>
    <recommendedName>
        <fullName evidence="3">Glycosyl transferase family 4</fullName>
    </recommendedName>
</protein>
<keyword evidence="1" id="KW-1133">Transmembrane helix</keyword>
<proteinExistence type="predicted"/>
<evidence type="ECO:0008006" key="3">
    <source>
        <dbReference type="Google" id="ProtNLM"/>
    </source>
</evidence>
<evidence type="ECO:0000313" key="2">
    <source>
        <dbReference type="EMBL" id="KKN65140.1"/>
    </source>
</evidence>
<keyword evidence="1" id="KW-0472">Membrane</keyword>
<reference evidence="2" key="1">
    <citation type="journal article" date="2015" name="Nature">
        <title>Complex archaea that bridge the gap between prokaryotes and eukaryotes.</title>
        <authorList>
            <person name="Spang A."/>
            <person name="Saw J.H."/>
            <person name="Jorgensen S.L."/>
            <person name="Zaremba-Niedzwiedzka K."/>
            <person name="Martijn J."/>
            <person name="Lind A.E."/>
            <person name="van Eijk R."/>
            <person name="Schleper C."/>
            <person name="Guy L."/>
            <person name="Ettema T.J."/>
        </authorList>
    </citation>
    <scope>NUCLEOTIDE SEQUENCE</scope>
</reference>
<comment type="caution">
    <text evidence="2">The sequence shown here is derived from an EMBL/GenBank/DDBJ whole genome shotgun (WGS) entry which is preliminary data.</text>
</comment>
<evidence type="ECO:0000256" key="1">
    <source>
        <dbReference type="SAM" id="Phobius"/>
    </source>
</evidence>
<sequence>MTGMIIGHVTIFALFVGVSLASSYFMLRLLNNANFKEENFLKQQVITSSGVVFLVFLAFYAIYLLTYGQLIDLKGWPYSLLIIAFGMGVLGFLDDLFGDHRFSGFAGHFGALAQGQVTTGLLKAILGFGLSLLVAILVSASFVDVIVNALIIALSINFFNLLDLRPGRTIKAFLLSAVVIFLLSRVEGLWLVSLPVLAPVAILLWLDLKLLSMLGDTGSNFLGAMIGVWVVYSFELKINLAVLLGLIIIHLYSEKHSISAFISKNRFLSWLDNLGLSKKPQLDSERE</sequence>